<dbReference type="InterPro" id="IPR001345">
    <property type="entry name" value="PG/BPGM_mutase_AS"/>
</dbReference>
<comment type="caution">
    <text evidence="5">The sequence shown here is derived from an EMBL/GenBank/DDBJ whole genome shotgun (WGS) entry which is preliminary data.</text>
</comment>
<protein>
    <submittedName>
        <fullName evidence="5">Phosphoglycerate mutase</fullName>
    </submittedName>
</protein>
<dbReference type="RefSeq" id="WP_008517412.1">
    <property type="nucleotide sequence ID" value="NZ_ACJM01000011.1"/>
</dbReference>
<dbReference type="GO" id="GO:0005737">
    <property type="term" value="C:cytoplasm"/>
    <property type="evidence" value="ECO:0007669"/>
    <property type="project" value="TreeGrafter"/>
</dbReference>
<dbReference type="InterPro" id="IPR029033">
    <property type="entry name" value="His_PPase_superfam"/>
</dbReference>
<sequence length="205" mass="23077">MQILLARHGQTTANAEKRFQGQIDCPLNSTGQDQARRLAGLLAQFEPGRIFTSDLSRSIHTARPAAELLKLEPVVSPVFREYSWGVLEGLTWPEIKERYPALFSELRIDLRRVNIPGQEPLESFRQRLQQGLKLLLDEGNPRTVALVGHGRYLNALVVEFLGLDFAGPWPFSFSSAAVTVLEARGGRRRLIRFNEECHLMGETNA</sequence>
<evidence type="ECO:0000256" key="1">
    <source>
        <dbReference type="ARBA" id="ARBA00023152"/>
    </source>
</evidence>
<dbReference type="AlphaFoldDB" id="C0GIA7"/>
<dbReference type="Proteomes" id="UP000006443">
    <property type="component" value="Unassembled WGS sequence"/>
</dbReference>
<feature type="active site" description="Tele-phosphohistidine intermediate" evidence="3">
    <location>
        <position position="8"/>
    </location>
</feature>
<dbReference type="CDD" id="cd07067">
    <property type="entry name" value="HP_PGM_like"/>
    <property type="match status" value="1"/>
</dbReference>
<dbReference type="InterPro" id="IPR050275">
    <property type="entry name" value="PGM_Phosphatase"/>
</dbReference>
<evidence type="ECO:0000313" key="6">
    <source>
        <dbReference type="Proteomes" id="UP000006443"/>
    </source>
</evidence>
<feature type="binding site" evidence="4">
    <location>
        <position position="57"/>
    </location>
    <ligand>
        <name>substrate</name>
    </ligand>
</feature>
<evidence type="ECO:0000256" key="3">
    <source>
        <dbReference type="PIRSR" id="PIRSR613078-1"/>
    </source>
</evidence>
<dbReference type="SMART" id="SM00855">
    <property type="entry name" value="PGAM"/>
    <property type="match status" value="1"/>
</dbReference>
<feature type="binding site" evidence="4">
    <location>
        <begin position="7"/>
        <end position="14"/>
    </location>
    <ligand>
        <name>substrate</name>
    </ligand>
</feature>
<dbReference type="EMBL" id="ACJM01000011">
    <property type="protein sequence ID" value="EEG76955.1"/>
    <property type="molecule type" value="Genomic_DNA"/>
</dbReference>
<dbReference type="Gene3D" id="3.40.50.1240">
    <property type="entry name" value="Phosphoglycerate mutase-like"/>
    <property type="match status" value="1"/>
</dbReference>
<dbReference type="STRING" id="555088.DealDRAFT_2216"/>
<proteinExistence type="predicted"/>
<dbReference type="Pfam" id="PF00300">
    <property type="entry name" value="His_Phos_1"/>
    <property type="match status" value="1"/>
</dbReference>
<dbReference type="eggNOG" id="COG0406">
    <property type="taxonomic scope" value="Bacteria"/>
</dbReference>
<dbReference type="GO" id="GO:0016791">
    <property type="term" value="F:phosphatase activity"/>
    <property type="evidence" value="ECO:0007669"/>
    <property type="project" value="TreeGrafter"/>
</dbReference>
<dbReference type="SUPFAM" id="SSF53254">
    <property type="entry name" value="Phosphoglycerate mutase-like"/>
    <property type="match status" value="1"/>
</dbReference>
<organism evidence="5 6">
    <name type="scientific">Dethiobacter alkaliphilus AHT 1</name>
    <dbReference type="NCBI Taxonomy" id="555088"/>
    <lineage>
        <taxon>Bacteria</taxon>
        <taxon>Bacillati</taxon>
        <taxon>Bacillota</taxon>
        <taxon>Dethiobacteria</taxon>
        <taxon>Dethiobacterales</taxon>
        <taxon>Dethiobacteraceae</taxon>
        <taxon>Dethiobacter</taxon>
    </lineage>
</organism>
<dbReference type="PANTHER" id="PTHR48100:SF1">
    <property type="entry name" value="HISTIDINE PHOSPHATASE FAMILY PROTEIN-RELATED"/>
    <property type="match status" value="1"/>
</dbReference>
<dbReference type="PROSITE" id="PS00175">
    <property type="entry name" value="PG_MUTASE"/>
    <property type="match status" value="1"/>
</dbReference>
<dbReference type="PANTHER" id="PTHR48100">
    <property type="entry name" value="BROAD-SPECIFICITY PHOSPHATASE YOR283W-RELATED"/>
    <property type="match status" value="1"/>
</dbReference>
<evidence type="ECO:0000313" key="5">
    <source>
        <dbReference type="EMBL" id="EEG76955.1"/>
    </source>
</evidence>
<dbReference type="InterPro" id="IPR013078">
    <property type="entry name" value="His_Pase_superF_clade-1"/>
</dbReference>
<name>C0GIA7_DETAL</name>
<keyword evidence="2" id="KW-0413">Isomerase</keyword>
<evidence type="ECO:0000256" key="4">
    <source>
        <dbReference type="PIRSR" id="PIRSR613078-2"/>
    </source>
</evidence>
<accession>C0GIA7</accession>
<gene>
    <name evidence="5" type="ORF">DealDRAFT_2216</name>
</gene>
<reference evidence="5 6" key="1">
    <citation type="submission" date="2009-02" db="EMBL/GenBank/DDBJ databases">
        <title>Sequencing of the draft genome and assembly of Dethiobacter alkaliphilus AHT 1.</title>
        <authorList>
            <consortium name="US DOE Joint Genome Institute (JGI-PGF)"/>
            <person name="Lucas S."/>
            <person name="Copeland A."/>
            <person name="Lapidus A."/>
            <person name="Glavina del Rio T."/>
            <person name="Dalin E."/>
            <person name="Tice H."/>
            <person name="Bruce D."/>
            <person name="Goodwin L."/>
            <person name="Pitluck S."/>
            <person name="Larimer F."/>
            <person name="Land M.L."/>
            <person name="Hauser L."/>
            <person name="Muyzer G."/>
        </authorList>
    </citation>
    <scope>NUCLEOTIDE SEQUENCE [LARGE SCALE GENOMIC DNA]</scope>
    <source>
        <strain evidence="5 6">AHT 1</strain>
    </source>
</reference>
<keyword evidence="1" id="KW-0324">Glycolysis</keyword>
<dbReference type="OrthoDB" id="9781415at2"/>
<feature type="active site" description="Proton donor/acceptor" evidence="3">
    <location>
        <position position="81"/>
    </location>
</feature>
<keyword evidence="6" id="KW-1185">Reference proteome</keyword>
<evidence type="ECO:0000256" key="2">
    <source>
        <dbReference type="ARBA" id="ARBA00023235"/>
    </source>
</evidence>